<dbReference type="EMBL" id="LUUB01000109">
    <property type="protein sequence ID" value="OAF00682.1"/>
    <property type="molecule type" value="Genomic_DNA"/>
</dbReference>
<keyword evidence="3" id="KW-0256">Endoplasmic reticulum</keyword>
<evidence type="ECO:0000313" key="7">
    <source>
        <dbReference type="Proteomes" id="UP000076959"/>
    </source>
</evidence>
<organism evidence="6 7">
    <name type="scientific">Bradyrhizobium centrolobii</name>
    <dbReference type="NCBI Taxonomy" id="1505087"/>
    <lineage>
        <taxon>Bacteria</taxon>
        <taxon>Pseudomonadati</taxon>
        <taxon>Pseudomonadota</taxon>
        <taxon>Alphaproteobacteria</taxon>
        <taxon>Hyphomicrobiales</taxon>
        <taxon>Nitrobacteraceae</taxon>
        <taxon>Bradyrhizobium</taxon>
    </lineage>
</organism>
<reference evidence="6 7" key="1">
    <citation type="submission" date="2016-03" db="EMBL/GenBank/DDBJ databases">
        <title>Draft Genome Sequence of the Strain BR 10245 (Bradyrhizobium sp.) isolated from nodules of Centrolobium paraense.</title>
        <authorList>
            <person name="Simoes-Araujo J.L.Sr."/>
            <person name="Barauna A.C."/>
            <person name="Silva K."/>
            <person name="Zilli J.E."/>
        </authorList>
    </citation>
    <scope>NUCLEOTIDE SEQUENCE [LARGE SCALE GENOMIC DNA]</scope>
    <source>
        <strain evidence="6 7">BR 10245</strain>
    </source>
</reference>
<keyword evidence="7" id="KW-1185">Reference proteome</keyword>
<evidence type="ECO:0000313" key="6">
    <source>
        <dbReference type="EMBL" id="OAF00682.1"/>
    </source>
</evidence>
<dbReference type="PANTHER" id="PTHR48182:SF2">
    <property type="entry name" value="PROTEIN SERAC1"/>
    <property type="match status" value="1"/>
</dbReference>
<sequence length="392" mass="43973">MVRGRRFYLLVAGVVCLLAGFLFLTPHVAPQEPDVFVKRKGTDKIVVFVHGILGDAQGTFTNETTQAYWPRLVAEDPDMDSFDILAINYDAALTSKMSIEQIATVVRTTLEDHRVFDDYNEIYFVCHSMGGLVVKRMLIDLWQARSAFLEQQVSGIVFISTPAKGANGANYLELLARLGGVRPLVDLRTYDVNTYLQILENQWKDYVDRGRRDRVPRVFVAYETQPTHGYLVVPQLYTETPQDDRAYPVTADHLSIVKPADRNSRVYDWVKHRIEEASEAHAAVPFKEWGSGPGAWERLDSLIRQFSLPTARRDGFNLKISGDASAINDVGRLSVMGTYRAATWADMFDHIVAANTCIHFTASSSRRELRFSSPDAAKQCPTGRTVCPSAAC</sequence>
<dbReference type="GO" id="GO:0016020">
    <property type="term" value="C:membrane"/>
    <property type="evidence" value="ECO:0007669"/>
    <property type="project" value="UniProtKB-SubCell"/>
</dbReference>
<comment type="caution">
    <text evidence="6">The sequence shown here is derived from an EMBL/GenBank/DDBJ whole genome shotgun (WGS) entry which is preliminary data.</text>
</comment>
<name>A0A176YB61_9BRAD</name>
<dbReference type="STRING" id="1505087.AYJ54_31040"/>
<evidence type="ECO:0000256" key="1">
    <source>
        <dbReference type="ARBA" id="ARBA00004240"/>
    </source>
</evidence>
<dbReference type="InterPro" id="IPR029058">
    <property type="entry name" value="AB_hydrolase_fold"/>
</dbReference>
<evidence type="ECO:0000256" key="2">
    <source>
        <dbReference type="ARBA" id="ARBA00004370"/>
    </source>
</evidence>
<protein>
    <recommendedName>
        <fullName evidence="5">AB hydrolase-1 domain-containing protein</fullName>
    </recommendedName>
</protein>
<dbReference type="InterPro" id="IPR052374">
    <property type="entry name" value="SERAC1"/>
</dbReference>
<dbReference type="Gene3D" id="3.40.50.1820">
    <property type="entry name" value="alpha/beta hydrolase"/>
    <property type="match status" value="1"/>
</dbReference>
<proteinExistence type="predicted"/>
<dbReference type="Proteomes" id="UP000076959">
    <property type="component" value="Unassembled WGS sequence"/>
</dbReference>
<dbReference type="GO" id="GO:0016788">
    <property type="term" value="F:hydrolase activity, acting on ester bonds"/>
    <property type="evidence" value="ECO:0007669"/>
    <property type="project" value="InterPro"/>
</dbReference>
<evidence type="ECO:0000259" key="5">
    <source>
        <dbReference type="Pfam" id="PF12697"/>
    </source>
</evidence>
<gene>
    <name evidence="6" type="ORF">AYJ54_31040</name>
</gene>
<dbReference type="PANTHER" id="PTHR48182">
    <property type="entry name" value="PROTEIN SERAC1"/>
    <property type="match status" value="1"/>
</dbReference>
<accession>A0A176YB61</accession>
<keyword evidence="4" id="KW-0472">Membrane</keyword>
<dbReference type="AlphaFoldDB" id="A0A176YB61"/>
<dbReference type="Pfam" id="PF12697">
    <property type="entry name" value="Abhydrolase_6"/>
    <property type="match status" value="1"/>
</dbReference>
<evidence type="ECO:0000256" key="3">
    <source>
        <dbReference type="ARBA" id="ARBA00022824"/>
    </source>
</evidence>
<dbReference type="InterPro" id="IPR000073">
    <property type="entry name" value="AB_hydrolase_1"/>
</dbReference>
<comment type="subcellular location">
    <subcellularLocation>
        <location evidence="1">Endoplasmic reticulum</location>
    </subcellularLocation>
    <subcellularLocation>
        <location evidence="2">Membrane</location>
    </subcellularLocation>
</comment>
<evidence type="ECO:0000256" key="4">
    <source>
        <dbReference type="ARBA" id="ARBA00023136"/>
    </source>
</evidence>
<dbReference type="SUPFAM" id="SSF53474">
    <property type="entry name" value="alpha/beta-Hydrolases"/>
    <property type="match status" value="1"/>
</dbReference>
<feature type="domain" description="AB hydrolase-1" evidence="5">
    <location>
        <begin position="46"/>
        <end position="248"/>
    </location>
</feature>